<dbReference type="GO" id="GO:0005948">
    <property type="term" value="C:acetolactate synthase complex"/>
    <property type="evidence" value="ECO:0007669"/>
    <property type="project" value="TreeGrafter"/>
</dbReference>
<dbReference type="PANTHER" id="PTHR18968:SF13">
    <property type="entry name" value="ACETOLACTATE SYNTHASE CATALYTIC SUBUNIT, MITOCHONDRIAL"/>
    <property type="match status" value="1"/>
</dbReference>
<organism evidence="9 11">
    <name type="scientific">Sulfuracidifex tepidarius</name>
    <dbReference type="NCBI Taxonomy" id="1294262"/>
    <lineage>
        <taxon>Archaea</taxon>
        <taxon>Thermoproteota</taxon>
        <taxon>Thermoprotei</taxon>
        <taxon>Sulfolobales</taxon>
        <taxon>Sulfolobaceae</taxon>
        <taxon>Sulfuracidifex</taxon>
    </lineage>
</organism>
<sequence>MSQPKRKEETLGREMSGHEALACVLREIGIKVVFSTFDLPNFIAEALKSKEIKVESSPTARGAVLMADSFARENNTTGVVIQIPGSGLLQAVDVVAQAFMDSVPLLLISSMRSYRDAGRARIGELKTNDDLSAVFAPITKFRDKIISIEEITVNIEKANKESLSNRNRPSYIEVAEDLFKLKAYPLSTAGQKPEKRTPDKTTAAKVAELLLNATRPVIIAGYGVVASDAEKDLRELIELLDIPLISTFRAKGVIPSSHQLYAGEGIGLVGTQEGNRILEQADVVVALGTRLDQLSTGGWTFKIKGNLAHNNIDGEDVGKTVMPQLPIVADTGLFVKEVLNIVKSKVKDKIDRDIRKEITVYRKGIILNSHADIWPFDVIRLLSQLKNYSKVFVDLSATTIDSVRLPIENTKSWFTSTSMIQRGLALGGVARSIDSRTIGITDIKGIIENLELLQSRIDKSKGKLLIFNDGGSNYIDTSRSDVPFIMKSETSYQLDSKLEKGLGAITVSSYSELKDALKEEQEKLQVLNIKLDVDFSSIVLERA</sequence>
<gene>
    <name evidence="8" type="ORF">IC006_1888</name>
    <name evidence="9" type="ORF">IC007_1896</name>
</gene>
<evidence type="ECO:0000259" key="6">
    <source>
        <dbReference type="Pfam" id="PF00205"/>
    </source>
</evidence>
<comment type="similarity">
    <text evidence="2">Belongs to the TPP enzyme family.</text>
</comment>
<dbReference type="InterPro" id="IPR029061">
    <property type="entry name" value="THDP-binding"/>
</dbReference>
<protein>
    <recommendedName>
        <fullName evidence="4">2-oxoacid oxidoreductase (ferredoxin)</fullName>
        <ecNumber evidence="4">1.2.7.11</ecNumber>
    </recommendedName>
</protein>
<dbReference type="GeneID" id="41718231"/>
<dbReference type="GO" id="GO:0019164">
    <property type="term" value="F:pyruvate synthase activity"/>
    <property type="evidence" value="ECO:0007669"/>
    <property type="project" value="UniProtKB-ARBA"/>
</dbReference>
<keyword evidence="10" id="KW-1185">Reference proteome</keyword>
<dbReference type="GO" id="GO:0009097">
    <property type="term" value="P:isoleucine biosynthetic process"/>
    <property type="evidence" value="ECO:0007669"/>
    <property type="project" value="TreeGrafter"/>
</dbReference>
<dbReference type="InterPro" id="IPR045229">
    <property type="entry name" value="TPP_enz"/>
</dbReference>
<reference evidence="9 10" key="2">
    <citation type="journal article" date="2020" name="Int. J. Syst. Evol. Microbiol.">
        <title>Sulfuracidifex tepidarius gen. nov., sp. nov. and transfer of Sulfolobus metallicus Huber and Stetter 1992 to the genus Sulfuracidifex as Sulfuracidifex metallicus comb. nov.</title>
        <authorList>
            <person name="Itoh T."/>
            <person name="Miura T."/>
            <person name="Sakai H.D."/>
            <person name="Kato S."/>
            <person name="Ohkuma M."/>
            <person name="Takashina T."/>
        </authorList>
    </citation>
    <scope>NUCLEOTIDE SEQUENCE</scope>
    <source>
        <strain evidence="8 10">IC-006</strain>
        <strain evidence="9">IC-007</strain>
    </source>
</reference>
<dbReference type="GO" id="GO:0003984">
    <property type="term" value="F:acetolactate synthase activity"/>
    <property type="evidence" value="ECO:0007669"/>
    <property type="project" value="TreeGrafter"/>
</dbReference>
<dbReference type="PANTHER" id="PTHR18968">
    <property type="entry name" value="THIAMINE PYROPHOSPHATE ENZYMES"/>
    <property type="match status" value="1"/>
</dbReference>
<evidence type="ECO:0000313" key="8">
    <source>
        <dbReference type="EMBL" id="BBG24562.1"/>
    </source>
</evidence>
<dbReference type="Pfam" id="PF02776">
    <property type="entry name" value="TPP_enzyme_N"/>
    <property type="match status" value="1"/>
</dbReference>
<dbReference type="GO" id="GO:0047553">
    <property type="term" value="F:2-oxoglutarate synthase activity"/>
    <property type="evidence" value="ECO:0007669"/>
    <property type="project" value="UniProtKB-ARBA"/>
</dbReference>
<keyword evidence="9" id="KW-0378">Hydrolase</keyword>
<dbReference type="GO" id="GO:0030976">
    <property type="term" value="F:thiamine pyrophosphate binding"/>
    <property type="evidence" value="ECO:0007669"/>
    <property type="project" value="InterPro"/>
</dbReference>
<dbReference type="Gene3D" id="3.40.50.970">
    <property type="match status" value="1"/>
</dbReference>
<dbReference type="InterPro" id="IPR012001">
    <property type="entry name" value="Thiamin_PyroP_enz_TPP-bd_dom"/>
</dbReference>
<dbReference type="GO" id="GO:0000287">
    <property type="term" value="F:magnesium ion binding"/>
    <property type="evidence" value="ECO:0007669"/>
    <property type="project" value="InterPro"/>
</dbReference>
<dbReference type="OrthoDB" id="6837at2157"/>
<feature type="domain" description="Thiamine pyrophosphate enzyme N-terminal TPP-binding" evidence="7">
    <location>
        <begin position="15"/>
        <end position="124"/>
    </location>
</feature>
<comment type="function">
    <text evidence="1">Catalyzes the coenzyme A-dependent oxidative decarboxylation of different 2-oxoacids such as 2-oxoglutarate, pyruvate and 2-oxobutyrate to form their CoA derivatives.</text>
</comment>
<dbReference type="GO" id="GO:0009099">
    <property type="term" value="P:L-valine biosynthetic process"/>
    <property type="evidence" value="ECO:0007669"/>
    <property type="project" value="TreeGrafter"/>
</dbReference>
<dbReference type="CDD" id="cd07035">
    <property type="entry name" value="TPP_PYR_POX_like"/>
    <property type="match status" value="1"/>
</dbReference>
<dbReference type="GO" id="GO:0018491">
    <property type="term" value="F:2-oxobutyrate synthase activity"/>
    <property type="evidence" value="ECO:0007669"/>
    <property type="project" value="UniProtKB-ARBA"/>
</dbReference>
<proteinExistence type="inferred from homology"/>
<dbReference type="EC" id="1.2.7.11" evidence="4"/>
<evidence type="ECO:0000256" key="1">
    <source>
        <dbReference type="ARBA" id="ARBA00003908"/>
    </source>
</evidence>
<dbReference type="InterPro" id="IPR029035">
    <property type="entry name" value="DHS-like_NAD/FAD-binding_dom"/>
</dbReference>
<evidence type="ECO:0000313" key="11">
    <source>
        <dbReference type="Proteomes" id="UP000325030"/>
    </source>
</evidence>
<dbReference type="EMBL" id="AP018930">
    <property type="protein sequence ID" value="BBG27350.1"/>
    <property type="molecule type" value="Genomic_DNA"/>
</dbReference>
<dbReference type="KEGG" id="step:IC006_1888"/>
<evidence type="ECO:0000256" key="3">
    <source>
        <dbReference type="ARBA" id="ARBA00011631"/>
    </source>
</evidence>
<dbReference type="AlphaFoldDB" id="A0A510E5M4"/>
<dbReference type="Proteomes" id="UP000325030">
    <property type="component" value="Chromosome"/>
</dbReference>
<name>A0A510E5M4_9CREN</name>
<evidence type="ECO:0000313" key="10">
    <source>
        <dbReference type="Proteomes" id="UP000322983"/>
    </source>
</evidence>
<dbReference type="InterPro" id="IPR012000">
    <property type="entry name" value="Thiamin_PyroP_enz_cen_dom"/>
</dbReference>
<dbReference type="Pfam" id="PF00205">
    <property type="entry name" value="TPP_enzyme_M"/>
    <property type="match status" value="1"/>
</dbReference>
<dbReference type="SUPFAM" id="SSF52467">
    <property type="entry name" value="DHS-like NAD/FAD-binding domain"/>
    <property type="match status" value="1"/>
</dbReference>
<evidence type="ECO:0000256" key="4">
    <source>
        <dbReference type="ARBA" id="ARBA00012691"/>
    </source>
</evidence>
<dbReference type="GO" id="GO:0016787">
    <property type="term" value="F:hydrolase activity"/>
    <property type="evidence" value="ECO:0007669"/>
    <property type="project" value="UniProtKB-KW"/>
</dbReference>
<dbReference type="RefSeq" id="WP_054845176.1">
    <property type="nucleotide sequence ID" value="NZ_AP018929.1"/>
</dbReference>
<dbReference type="STRING" id="1294262.GCA_001316085_00114"/>
<evidence type="ECO:0000313" key="9">
    <source>
        <dbReference type="EMBL" id="BBG27350.1"/>
    </source>
</evidence>
<evidence type="ECO:0000256" key="5">
    <source>
        <dbReference type="ARBA" id="ARBA00048893"/>
    </source>
</evidence>
<dbReference type="GO" id="GO:0050660">
    <property type="term" value="F:flavin adenine dinucleotide binding"/>
    <property type="evidence" value="ECO:0007669"/>
    <property type="project" value="TreeGrafter"/>
</dbReference>
<dbReference type="Proteomes" id="UP000322983">
    <property type="component" value="Chromosome"/>
</dbReference>
<feature type="domain" description="Thiamine pyrophosphate enzyme central" evidence="6">
    <location>
        <begin position="204"/>
        <end position="337"/>
    </location>
</feature>
<dbReference type="EMBL" id="AP018929">
    <property type="protein sequence ID" value="BBG24562.1"/>
    <property type="molecule type" value="Genomic_DNA"/>
</dbReference>
<dbReference type="Gene3D" id="3.40.50.1220">
    <property type="entry name" value="TPP-binding domain"/>
    <property type="match status" value="1"/>
</dbReference>
<accession>A0A510E5M4</accession>
<accession>A0A510DWG0</accession>
<reference evidence="11" key="1">
    <citation type="submission" date="2018-09" db="EMBL/GenBank/DDBJ databases">
        <title>Complete Genome Sequencing of Sulfolobus sp. JCM 16834.</title>
        <authorList>
            <person name="Kato S."/>
            <person name="Itoh T."/>
            <person name="Ohkuma M."/>
        </authorList>
    </citation>
    <scope>NUCLEOTIDE SEQUENCE [LARGE SCALE GENOMIC DNA]</scope>
    <source>
        <strain evidence="11">IC-007</strain>
    </source>
</reference>
<dbReference type="SUPFAM" id="SSF52518">
    <property type="entry name" value="Thiamin diphosphate-binding fold (THDP-binding)"/>
    <property type="match status" value="1"/>
</dbReference>
<evidence type="ECO:0000259" key="7">
    <source>
        <dbReference type="Pfam" id="PF02776"/>
    </source>
</evidence>
<comment type="subunit">
    <text evidence="3">Heterodimer composed of an alpha and a beta subunit.</text>
</comment>
<comment type="catalytic activity">
    <reaction evidence="5">
        <text>a 2-oxocarboxylate + 2 oxidized [2Fe-2S]-[ferredoxin] + CoA = an acyl-CoA + 2 reduced [2Fe-2S]-[ferredoxin] + CO2 + H(+)</text>
        <dbReference type="Rhea" id="RHEA:42316"/>
        <dbReference type="Rhea" id="RHEA-COMP:10000"/>
        <dbReference type="Rhea" id="RHEA-COMP:10001"/>
        <dbReference type="ChEBI" id="CHEBI:15378"/>
        <dbReference type="ChEBI" id="CHEBI:16526"/>
        <dbReference type="ChEBI" id="CHEBI:33737"/>
        <dbReference type="ChEBI" id="CHEBI:33738"/>
        <dbReference type="ChEBI" id="CHEBI:35179"/>
        <dbReference type="ChEBI" id="CHEBI:57287"/>
        <dbReference type="ChEBI" id="CHEBI:58342"/>
        <dbReference type="EC" id="1.2.7.11"/>
    </reaction>
</comment>
<evidence type="ECO:0000256" key="2">
    <source>
        <dbReference type="ARBA" id="ARBA00007812"/>
    </source>
</evidence>